<dbReference type="SUPFAM" id="SSF53335">
    <property type="entry name" value="S-adenosyl-L-methionine-dependent methyltransferases"/>
    <property type="match status" value="1"/>
</dbReference>
<sequence length="392" mass="43235">MKPIHEILQWQDAQQTQHIVWRAENGVTAPKKFIVADDTLTADSAYKLACEGCGLLWQGDFQNARQLLQALARRCDRPDKKPRKAAKEAVEPTSAQVFNLHRQAQSQRARILAMVLIPLNSDYTIPLKRAPNVLDACTEAYGKLTEATPNSIVSLRELQGLIGAHEWRKKGVAIPELEANIHPHYGVFSPVRGEYIGLVANAVLPNTQLAFDIGTGTGVLAAVLAKRGVQRVIATDQDPRALACAQENLQRLGFLNQVQLTSVDLFPEGKAPLIVCNPPWVPARPSSPIEYAIFDPESRMLKGFLAGLAEHLDVNGEGWLLLSDFAEHLGLRTRAELLLWIEQAGLQVAERIDVKPTHPKVVDQTDPLHTARAAEITSLWRLTANLLATKSK</sequence>
<reference evidence="4 5" key="1">
    <citation type="submission" date="2018-02" db="EMBL/GenBank/DDBJ databases">
        <title>Solimicrobium silvestre gen. nov., sp. nov., isolated from alpine forest soil.</title>
        <authorList>
            <person name="Margesin R."/>
            <person name="Albuquerque L."/>
            <person name="Zhang D.-C."/>
            <person name="Froufe H.J.C."/>
            <person name="Severino R."/>
            <person name="Roxo I."/>
            <person name="Egas C."/>
            <person name="Da Costa M.S."/>
        </authorList>
    </citation>
    <scope>NUCLEOTIDE SEQUENCE [LARGE SCALE GENOMIC DNA]</scope>
    <source>
        <strain evidence="4 5">S20-91</strain>
    </source>
</reference>
<dbReference type="InterPro" id="IPR007848">
    <property type="entry name" value="Small_mtfrase_dom"/>
</dbReference>
<dbReference type="InterPro" id="IPR050320">
    <property type="entry name" value="N5-glutamine_MTase"/>
</dbReference>
<dbReference type="EMBL" id="PUGF01000009">
    <property type="protein sequence ID" value="PRC93168.1"/>
    <property type="molecule type" value="Genomic_DNA"/>
</dbReference>
<keyword evidence="4" id="KW-0808">Transferase</keyword>
<dbReference type="Gene3D" id="3.40.50.150">
    <property type="entry name" value="Vaccinia Virus protein VP39"/>
    <property type="match status" value="1"/>
</dbReference>
<name>A0A2S9GZN6_9BURK</name>
<dbReference type="PANTHER" id="PTHR18895">
    <property type="entry name" value="HEMK METHYLTRANSFERASE"/>
    <property type="match status" value="1"/>
</dbReference>
<dbReference type="Pfam" id="PF05175">
    <property type="entry name" value="MTS"/>
    <property type="match status" value="1"/>
</dbReference>
<comment type="caution">
    <text evidence="4">The sequence shown here is derived from an EMBL/GenBank/DDBJ whole genome shotgun (WGS) entry which is preliminary data.</text>
</comment>
<dbReference type="GO" id="GO:0003676">
    <property type="term" value="F:nucleic acid binding"/>
    <property type="evidence" value="ECO:0007669"/>
    <property type="project" value="InterPro"/>
</dbReference>
<keyword evidence="2" id="KW-0949">S-adenosyl-L-methionine</keyword>
<accession>A0A2S9GZN6</accession>
<dbReference type="GO" id="GO:0036009">
    <property type="term" value="F:protein-glutamine N-methyltransferase activity"/>
    <property type="evidence" value="ECO:0007669"/>
    <property type="project" value="TreeGrafter"/>
</dbReference>
<keyword evidence="1 4" id="KW-0489">Methyltransferase</keyword>
<dbReference type="RefSeq" id="WP_105531898.1">
    <property type="nucleotide sequence ID" value="NZ_PUGF01000009.1"/>
</dbReference>
<dbReference type="PANTHER" id="PTHR18895:SF74">
    <property type="entry name" value="MTRF1L RELEASE FACTOR GLUTAMINE METHYLTRANSFERASE"/>
    <property type="match status" value="1"/>
</dbReference>
<dbReference type="CDD" id="cd02440">
    <property type="entry name" value="AdoMet_MTases"/>
    <property type="match status" value="1"/>
</dbReference>
<dbReference type="GO" id="GO:0032259">
    <property type="term" value="P:methylation"/>
    <property type="evidence" value="ECO:0007669"/>
    <property type="project" value="UniProtKB-KW"/>
</dbReference>
<evidence type="ECO:0000313" key="5">
    <source>
        <dbReference type="Proteomes" id="UP000237839"/>
    </source>
</evidence>
<gene>
    <name evidence="4" type="ORF">S2091_2254</name>
</gene>
<dbReference type="PROSITE" id="PS00092">
    <property type="entry name" value="N6_MTASE"/>
    <property type="match status" value="1"/>
</dbReference>
<evidence type="ECO:0000313" key="4">
    <source>
        <dbReference type="EMBL" id="PRC93168.1"/>
    </source>
</evidence>
<evidence type="ECO:0000259" key="3">
    <source>
        <dbReference type="Pfam" id="PF05175"/>
    </source>
</evidence>
<protein>
    <submittedName>
        <fullName evidence="4">Methyltransferase small domain</fullName>
    </submittedName>
</protein>
<evidence type="ECO:0000256" key="1">
    <source>
        <dbReference type="ARBA" id="ARBA00022603"/>
    </source>
</evidence>
<keyword evidence="5" id="KW-1185">Reference proteome</keyword>
<feature type="domain" description="Methyltransferase small" evidence="3">
    <location>
        <begin position="182"/>
        <end position="282"/>
    </location>
</feature>
<organism evidence="4 5">
    <name type="scientific">Solimicrobium silvestre</name>
    <dbReference type="NCBI Taxonomy" id="2099400"/>
    <lineage>
        <taxon>Bacteria</taxon>
        <taxon>Pseudomonadati</taxon>
        <taxon>Pseudomonadota</taxon>
        <taxon>Betaproteobacteria</taxon>
        <taxon>Burkholderiales</taxon>
        <taxon>Oxalobacteraceae</taxon>
        <taxon>Solimicrobium</taxon>
    </lineage>
</organism>
<proteinExistence type="predicted"/>
<dbReference type="AlphaFoldDB" id="A0A2S9GZN6"/>
<dbReference type="InterPro" id="IPR002052">
    <property type="entry name" value="DNA_methylase_N6_adenine_CS"/>
</dbReference>
<dbReference type="InterPro" id="IPR029063">
    <property type="entry name" value="SAM-dependent_MTases_sf"/>
</dbReference>
<dbReference type="Proteomes" id="UP000237839">
    <property type="component" value="Unassembled WGS sequence"/>
</dbReference>
<evidence type="ECO:0000256" key="2">
    <source>
        <dbReference type="ARBA" id="ARBA00022691"/>
    </source>
</evidence>
<dbReference type="OrthoDB" id="267914at2"/>